<protein>
    <submittedName>
        <fullName evidence="9">Di/tricarboxylate transporter</fullName>
    </submittedName>
</protein>
<feature type="domain" description="RCK C-terminal" evidence="8">
    <location>
        <begin position="298"/>
        <end position="383"/>
    </location>
</feature>
<comment type="subcellular location">
    <subcellularLocation>
        <location evidence="1">Membrane</location>
        <topology evidence="1">Multi-pass membrane protein</topology>
    </subcellularLocation>
</comment>
<proteinExistence type="predicted"/>
<dbReference type="RefSeq" id="WP_307352650.1">
    <property type="nucleotide sequence ID" value="NZ_JAUSVS010000012.1"/>
</dbReference>
<dbReference type="EMBL" id="JAUSVS010000012">
    <property type="protein sequence ID" value="MDQ0466539.1"/>
    <property type="molecule type" value="Genomic_DNA"/>
</dbReference>
<evidence type="ECO:0000256" key="2">
    <source>
        <dbReference type="ARBA" id="ARBA00022448"/>
    </source>
</evidence>
<dbReference type="InterPro" id="IPR004680">
    <property type="entry name" value="Cit_transptr-like_dom"/>
</dbReference>
<dbReference type="SUPFAM" id="SSF116726">
    <property type="entry name" value="TrkA C-terminal domain-like"/>
    <property type="match status" value="2"/>
</dbReference>
<evidence type="ECO:0000259" key="8">
    <source>
        <dbReference type="PROSITE" id="PS51202"/>
    </source>
</evidence>
<keyword evidence="10" id="KW-1185">Reference proteome</keyword>
<feature type="transmembrane region" description="Helical" evidence="7">
    <location>
        <begin position="96"/>
        <end position="118"/>
    </location>
</feature>
<feature type="domain" description="RCK C-terminal" evidence="8">
    <location>
        <begin position="206"/>
        <end position="291"/>
    </location>
</feature>
<evidence type="ECO:0000256" key="1">
    <source>
        <dbReference type="ARBA" id="ARBA00004141"/>
    </source>
</evidence>
<feature type="transmembrane region" description="Helical" evidence="7">
    <location>
        <begin position="180"/>
        <end position="199"/>
    </location>
</feature>
<gene>
    <name evidence="9" type="ORF">QO010_004334</name>
</gene>
<evidence type="ECO:0000256" key="5">
    <source>
        <dbReference type="ARBA" id="ARBA00022989"/>
    </source>
</evidence>
<feature type="transmembrane region" description="Helical" evidence="7">
    <location>
        <begin position="28"/>
        <end position="45"/>
    </location>
</feature>
<feature type="transmembrane region" description="Helical" evidence="7">
    <location>
        <begin position="5"/>
        <end position="22"/>
    </location>
</feature>
<dbReference type="InterPro" id="IPR006037">
    <property type="entry name" value="RCK_C"/>
</dbReference>
<feature type="transmembrane region" description="Helical" evidence="7">
    <location>
        <begin position="494"/>
        <end position="518"/>
    </location>
</feature>
<dbReference type="Proteomes" id="UP001228905">
    <property type="component" value="Unassembled WGS sequence"/>
</dbReference>
<keyword evidence="3 7" id="KW-0812">Transmembrane</keyword>
<dbReference type="Pfam" id="PF03600">
    <property type="entry name" value="CitMHS"/>
    <property type="match status" value="1"/>
</dbReference>
<dbReference type="Gene3D" id="3.30.70.1450">
    <property type="entry name" value="Regulator of K+ conductance, C-terminal domain"/>
    <property type="match status" value="2"/>
</dbReference>
<dbReference type="Pfam" id="PF02080">
    <property type="entry name" value="TrkA_C"/>
    <property type="match status" value="1"/>
</dbReference>
<evidence type="ECO:0000256" key="7">
    <source>
        <dbReference type="SAM" id="Phobius"/>
    </source>
</evidence>
<organism evidence="9 10">
    <name type="scientific">Caulobacter ginsengisoli</name>
    <dbReference type="NCBI Taxonomy" id="400775"/>
    <lineage>
        <taxon>Bacteria</taxon>
        <taxon>Pseudomonadati</taxon>
        <taxon>Pseudomonadota</taxon>
        <taxon>Alphaproteobacteria</taxon>
        <taxon>Caulobacterales</taxon>
        <taxon>Caulobacteraceae</taxon>
        <taxon>Caulobacter</taxon>
    </lineage>
</organism>
<keyword evidence="6 7" id="KW-0472">Membrane</keyword>
<dbReference type="InterPro" id="IPR036721">
    <property type="entry name" value="RCK_C_sf"/>
</dbReference>
<feature type="transmembrane region" description="Helical" evidence="7">
    <location>
        <begin position="139"/>
        <end position="160"/>
    </location>
</feature>
<name>A0ABU0IX07_9CAUL</name>
<dbReference type="PANTHER" id="PTHR43652:SF2">
    <property type="entry name" value="BASIC AMINO ACID ANTIPORTER YFCC-RELATED"/>
    <property type="match status" value="1"/>
</dbReference>
<feature type="transmembrane region" description="Helical" evidence="7">
    <location>
        <begin position="57"/>
        <end position="76"/>
    </location>
</feature>
<keyword evidence="2" id="KW-0813">Transport</keyword>
<evidence type="ECO:0000313" key="10">
    <source>
        <dbReference type="Proteomes" id="UP001228905"/>
    </source>
</evidence>
<feature type="transmembrane region" description="Helical" evidence="7">
    <location>
        <begin position="450"/>
        <end position="474"/>
    </location>
</feature>
<evidence type="ECO:0000313" key="9">
    <source>
        <dbReference type="EMBL" id="MDQ0466539.1"/>
    </source>
</evidence>
<feature type="transmembrane region" description="Helical" evidence="7">
    <location>
        <begin position="398"/>
        <end position="415"/>
    </location>
</feature>
<keyword evidence="4" id="KW-0677">Repeat</keyword>
<comment type="caution">
    <text evidence="9">The sequence shown here is derived from an EMBL/GenBank/DDBJ whole genome shotgun (WGS) entry which is preliminary data.</text>
</comment>
<keyword evidence="5 7" id="KW-1133">Transmembrane helix</keyword>
<dbReference type="PROSITE" id="PS51202">
    <property type="entry name" value="RCK_C"/>
    <property type="match status" value="2"/>
</dbReference>
<dbReference type="PANTHER" id="PTHR43652">
    <property type="entry name" value="BASIC AMINO ACID ANTIPORTER YFCC-RELATED"/>
    <property type="match status" value="1"/>
</dbReference>
<evidence type="ECO:0000256" key="4">
    <source>
        <dbReference type="ARBA" id="ARBA00022737"/>
    </source>
</evidence>
<reference evidence="9 10" key="1">
    <citation type="submission" date="2023-07" db="EMBL/GenBank/DDBJ databases">
        <title>Genomic Encyclopedia of Type Strains, Phase IV (KMG-IV): sequencing the most valuable type-strain genomes for metagenomic binning, comparative biology and taxonomic classification.</title>
        <authorList>
            <person name="Goeker M."/>
        </authorList>
    </citation>
    <scope>NUCLEOTIDE SEQUENCE [LARGE SCALE GENOMIC DNA]</scope>
    <source>
        <strain evidence="9 10">DSM 18695</strain>
    </source>
</reference>
<accession>A0ABU0IX07</accession>
<dbReference type="InterPro" id="IPR051679">
    <property type="entry name" value="DASS-Related_Transporters"/>
</dbReference>
<evidence type="ECO:0000256" key="6">
    <source>
        <dbReference type="ARBA" id="ARBA00023136"/>
    </source>
</evidence>
<evidence type="ECO:0000256" key="3">
    <source>
        <dbReference type="ARBA" id="ARBA00022692"/>
    </source>
</evidence>
<feature type="transmembrane region" description="Helical" evidence="7">
    <location>
        <begin position="421"/>
        <end position="438"/>
    </location>
</feature>
<sequence>MTTPQILSFGLILGTVAVFAWGRFRYDLVALGALVVGLALGIVPAKKAFDGLSDDITVIIASALIVSAAVARSGAVEVALRPLLGRLPNEKTQAPVLAALTALLSMVTKNVGALAILMPPALQLARRTGSAPSRLLMPMSFAALLGGMVTLVGTSPNIIVSGIRQDILGKPFGMYDYAPVGLILTFAGLAFLVFGYRLLPAGRKGAETMDAALAASTYVTEAEVPDPWPAGPMTIAELRRLAGDDIEVTALERGTERRDAPHANSKVEPGDRLVLSGPQEVLNQLIAAARLSLHSDTRPAHRPSRSEDILAVEAVVQAGSSLAGQSARRLAIHSEHGVTLMAVARSGQRLTRRLHDTPIHVGDVLMLQGAESVLPGVLTNLGLLPLAQREVRLGDARWRFLPIIILAAAMILVAMKIVPVAIAFFGAAVLMIASRSLTMREAYQALDAPVLILVAALIPVSETVQSTGGTALIAQGLAHLFHGLPPMAALAATMVVAMAATPFLNNAATVLIIAPVGADLAQRLHLNPDPFLMAVAVGAACDFLTPIGHQCNTLIMAPGGYRFGDYPRLGAPLSVLVVVLGVPLITFFWPLAG</sequence>
<feature type="transmembrane region" description="Helical" evidence="7">
    <location>
        <begin position="569"/>
        <end position="592"/>
    </location>
</feature>